<name>A0ACB8DVB1_DERSI</name>
<organism evidence="1 2">
    <name type="scientific">Dermacentor silvarum</name>
    <name type="common">Tick</name>
    <dbReference type="NCBI Taxonomy" id="543639"/>
    <lineage>
        <taxon>Eukaryota</taxon>
        <taxon>Metazoa</taxon>
        <taxon>Ecdysozoa</taxon>
        <taxon>Arthropoda</taxon>
        <taxon>Chelicerata</taxon>
        <taxon>Arachnida</taxon>
        <taxon>Acari</taxon>
        <taxon>Parasitiformes</taxon>
        <taxon>Ixodida</taxon>
        <taxon>Ixodoidea</taxon>
        <taxon>Ixodidae</taxon>
        <taxon>Rhipicephalinae</taxon>
        <taxon>Dermacentor</taxon>
    </lineage>
</organism>
<reference evidence="1" key="1">
    <citation type="submission" date="2020-05" db="EMBL/GenBank/DDBJ databases">
        <title>Large-scale comparative analyses of tick genomes elucidate their genetic diversity and vector capacities.</title>
        <authorList>
            <person name="Jia N."/>
            <person name="Wang J."/>
            <person name="Shi W."/>
            <person name="Du L."/>
            <person name="Sun Y."/>
            <person name="Zhan W."/>
            <person name="Jiang J."/>
            <person name="Wang Q."/>
            <person name="Zhang B."/>
            <person name="Ji P."/>
            <person name="Sakyi L.B."/>
            <person name="Cui X."/>
            <person name="Yuan T."/>
            <person name="Jiang B."/>
            <person name="Yang W."/>
            <person name="Lam T.T.-Y."/>
            <person name="Chang Q."/>
            <person name="Ding S."/>
            <person name="Wang X."/>
            <person name="Zhu J."/>
            <person name="Ruan X."/>
            <person name="Zhao L."/>
            <person name="Wei J."/>
            <person name="Que T."/>
            <person name="Du C."/>
            <person name="Cheng J."/>
            <person name="Dai P."/>
            <person name="Han X."/>
            <person name="Huang E."/>
            <person name="Gao Y."/>
            <person name="Liu J."/>
            <person name="Shao H."/>
            <person name="Ye R."/>
            <person name="Li L."/>
            <person name="Wei W."/>
            <person name="Wang X."/>
            <person name="Wang C."/>
            <person name="Yang T."/>
            <person name="Huo Q."/>
            <person name="Li W."/>
            <person name="Guo W."/>
            <person name="Chen H."/>
            <person name="Zhou L."/>
            <person name="Ni X."/>
            <person name="Tian J."/>
            <person name="Zhou Y."/>
            <person name="Sheng Y."/>
            <person name="Liu T."/>
            <person name="Pan Y."/>
            <person name="Xia L."/>
            <person name="Li J."/>
            <person name="Zhao F."/>
            <person name="Cao W."/>
        </authorList>
    </citation>
    <scope>NUCLEOTIDE SEQUENCE</scope>
    <source>
        <strain evidence="1">Dsil-2018</strain>
    </source>
</reference>
<keyword evidence="2" id="KW-1185">Reference proteome</keyword>
<proteinExistence type="predicted"/>
<dbReference type="EMBL" id="CM023470">
    <property type="protein sequence ID" value="KAH7978435.1"/>
    <property type="molecule type" value="Genomic_DNA"/>
</dbReference>
<evidence type="ECO:0000313" key="2">
    <source>
        <dbReference type="Proteomes" id="UP000821865"/>
    </source>
</evidence>
<protein>
    <submittedName>
        <fullName evidence="1">Uncharacterized protein</fullName>
    </submittedName>
</protein>
<dbReference type="Proteomes" id="UP000821865">
    <property type="component" value="Chromosome 1"/>
</dbReference>
<evidence type="ECO:0000313" key="1">
    <source>
        <dbReference type="EMBL" id="KAH7978435.1"/>
    </source>
</evidence>
<sequence length="169" mass="19047">MGQKEKLLWLLAQDEAVIEVCAERVYRGAFTVVEGDKFSDSLSNSLAEDFVHKADAYRAKLDRLFNSSTSGFRGTEVIAFQRRADRELTVHFNAHFALGAPLDAGDLYLVVADELLRGRLGVFRGLKCATPPTGPLRQMLNLYPGTDLFRMIGDWVHHHMSIQRPLQQQ</sequence>
<accession>A0ACB8DVB1</accession>
<gene>
    <name evidence="1" type="ORF">HPB49_005503</name>
</gene>
<comment type="caution">
    <text evidence="1">The sequence shown here is derived from an EMBL/GenBank/DDBJ whole genome shotgun (WGS) entry which is preliminary data.</text>
</comment>